<dbReference type="EMBL" id="AP010968">
    <property type="protein sequence ID" value="BAJ32374.1"/>
    <property type="molecule type" value="Genomic_DNA"/>
</dbReference>
<protein>
    <recommendedName>
        <fullName evidence="2">Helix-turn-helix domain-containing protein</fullName>
    </recommendedName>
</protein>
<name>E4N2J0_KITSK</name>
<dbReference type="Pfam" id="PF12728">
    <property type="entry name" value="HTH_17"/>
    <property type="match status" value="1"/>
</dbReference>
<dbReference type="AlphaFoldDB" id="E4N2J0"/>
<dbReference type="HOGENOM" id="CLU_2601376_0_0_11"/>
<sequence length="79" mass="9123">MWFGQAEHRPTDSPPTRTQQGVHLGNSLMTVDEVANHLSRPKSWVYANWREAGIPFRRVGQALRCRPKDLEAWVDQQNP</sequence>
<organism evidence="3 4">
    <name type="scientific">Kitasatospora setae (strain ATCC 33774 / DSM 43861 / JCM 3304 / KCC A-0304 / NBRC 14216 / KM-6054)</name>
    <name type="common">Streptomyces setae</name>
    <dbReference type="NCBI Taxonomy" id="452652"/>
    <lineage>
        <taxon>Bacteria</taxon>
        <taxon>Bacillati</taxon>
        <taxon>Actinomycetota</taxon>
        <taxon>Actinomycetes</taxon>
        <taxon>Kitasatosporales</taxon>
        <taxon>Streptomycetaceae</taxon>
        <taxon>Kitasatospora</taxon>
    </lineage>
</organism>
<gene>
    <name evidence="3" type="ordered locus">KSE_66150</name>
</gene>
<accession>E4N2J0</accession>
<evidence type="ECO:0000256" key="1">
    <source>
        <dbReference type="SAM" id="MobiDB-lite"/>
    </source>
</evidence>
<dbReference type="STRING" id="452652.KSE_66150"/>
<feature type="compositionally biased region" description="Basic and acidic residues" evidence="1">
    <location>
        <begin position="1"/>
        <end position="11"/>
    </location>
</feature>
<evidence type="ECO:0000313" key="4">
    <source>
        <dbReference type="Proteomes" id="UP000007076"/>
    </source>
</evidence>
<evidence type="ECO:0000259" key="2">
    <source>
        <dbReference type="Pfam" id="PF12728"/>
    </source>
</evidence>
<proteinExistence type="predicted"/>
<dbReference type="eggNOG" id="ENOG5032JPG">
    <property type="taxonomic scope" value="Bacteria"/>
</dbReference>
<dbReference type="KEGG" id="ksk:KSE_66150"/>
<feature type="region of interest" description="Disordered" evidence="1">
    <location>
        <begin position="1"/>
        <end position="21"/>
    </location>
</feature>
<evidence type="ECO:0000313" key="3">
    <source>
        <dbReference type="EMBL" id="BAJ32374.1"/>
    </source>
</evidence>
<keyword evidence="4" id="KW-1185">Reference proteome</keyword>
<feature type="domain" description="Helix-turn-helix" evidence="2">
    <location>
        <begin position="28"/>
        <end position="77"/>
    </location>
</feature>
<dbReference type="Proteomes" id="UP000007076">
    <property type="component" value="Chromosome"/>
</dbReference>
<dbReference type="RefSeq" id="WP_014139670.1">
    <property type="nucleotide sequence ID" value="NC_016109.1"/>
</dbReference>
<dbReference type="InterPro" id="IPR041657">
    <property type="entry name" value="HTH_17"/>
</dbReference>
<reference evidence="3 4" key="1">
    <citation type="journal article" date="2010" name="DNA Res.">
        <title>Genome sequence of Kitasatospora setae NBRC 14216T: an evolutionary snapshot of the family Streptomycetaceae.</title>
        <authorList>
            <person name="Ichikawa N."/>
            <person name="Oguchi A."/>
            <person name="Ikeda H."/>
            <person name="Ishikawa J."/>
            <person name="Kitani S."/>
            <person name="Watanabe Y."/>
            <person name="Nakamura S."/>
            <person name="Katano Y."/>
            <person name="Kishi E."/>
            <person name="Sasagawa M."/>
            <person name="Ankai A."/>
            <person name="Fukui S."/>
            <person name="Hashimoto Y."/>
            <person name="Kamata S."/>
            <person name="Otoguro M."/>
            <person name="Tanikawa S."/>
            <person name="Nihira T."/>
            <person name="Horinouchi S."/>
            <person name="Ohnishi Y."/>
            <person name="Hayakawa M."/>
            <person name="Kuzuyama T."/>
            <person name="Arisawa A."/>
            <person name="Nomoto F."/>
            <person name="Miura H."/>
            <person name="Takahashi Y."/>
            <person name="Fujita N."/>
        </authorList>
    </citation>
    <scope>NUCLEOTIDE SEQUENCE [LARGE SCALE GENOMIC DNA]</scope>
    <source>
        <strain evidence="4">ATCC 33774 / DSM 43861 / JCM 3304 / KCC A-0304 / NBRC 14216 / KM-6054</strain>
    </source>
</reference>